<dbReference type="Proteomes" id="UP000319255">
    <property type="component" value="Unassembled WGS sequence"/>
</dbReference>
<proteinExistence type="predicted"/>
<feature type="region of interest" description="Disordered" evidence="1">
    <location>
        <begin position="1"/>
        <end position="40"/>
    </location>
</feature>
<keyword evidence="4" id="KW-1185">Reference proteome</keyword>
<comment type="caution">
    <text evidence="3">The sequence shown here is derived from an EMBL/GenBank/DDBJ whole genome shotgun (WGS) entry which is preliminary data.</text>
</comment>
<reference evidence="3 4" key="1">
    <citation type="submission" date="2019-06" db="EMBL/GenBank/DDBJ databases">
        <title>A novel bacterium of genus Amaricoccus, isolated from marine sediment.</title>
        <authorList>
            <person name="Huang H."/>
            <person name="Mo K."/>
            <person name="Hu Y."/>
        </authorList>
    </citation>
    <scope>NUCLEOTIDE SEQUENCE [LARGE SCALE GENOMIC DNA]</scope>
    <source>
        <strain evidence="3 4">HB172011</strain>
    </source>
</reference>
<accession>A0A501WZ76</accession>
<dbReference type="OrthoDB" id="71751at2"/>
<dbReference type="Pfam" id="PF11160">
    <property type="entry name" value="Hva1_TUDOR"/>
    <property type="match status" value="1"/>
</dbReference>
<dbReference type="Gene3D" id="2.30.30.1060">
    <property type="match status" value="1"/>
</dbReference>
<dbReference type="InterPro" id="IPR021331">
    <property type="entry name" value="Hva1_TUDOR"/>
</dbReference>
<evidence type="ECO:0000259" key="2">
    <source>
        <dbReference type="Pfam" id="PF11160"/>
    </source>
</evidence>
<feature type="domain" description="Hypervirulence associated protein TUDOR" evidence="2">
    <location>
        <begin position="8"/>
        <end position="66"/>
    </location>
</feature>
<evidence type="ECO:0000256" key="1">
    <source>
        <dbReference type="SAM" id="MobiDB-lite"/>
    </source>
</evidence>
<evidence type="ECO:0000313" key="4">
    <source>
        <dbReference type="Proteomes" id="UP000319255"/>
    </source>
</evidence>
<evidence type="ECO:0000313" key="3">
    <source>
        <dbReference type="EMBL" id="TPE53635.1"/>
    </source>
</evidence>
<sequence>MTKEPKVGERVAWNTSQGETRGTVEKKQTSRTRIKGHDVVASEEDPRYIVRSERSGEKAAHRPEALRKA</sequence>
<name>A0A501WZ76_9RHOB</name>
<dbReference type="EMBL" id="VFRP01000001">
    <property type="protein sequence ID" value="TPE53635.1"/>
    <property type="molecule type" value="Genomic_DNA"/>
</dbReference>
<protein>
    <submittedName>
        <fullName evidence="3">DUF2945 domain-containing protein</fullName>
    </submittedName>
</protein>
<dbReference type="RefSeq" id="WP_140452213.1">
    <property type="nucleotide sequence ID" value="NZ_VFRP01000001.1"/>
</dbReference>
<gene>
    <name evidence="3" type="ORF">FJM51_00870</name>
</gene>
<dbReference type="AlphaFoldDB" id="A0A501WZ76"/>
<organism evidence="3 4">
    <name type="scientific">Amaricoccus solimangrovi</name>
    <dbReference type="NCBI Taxonomy" id="2589815"/>
    <lineage>
        <taxon>Bacteria</taxon>
        <taxon>Pseudomonadati</taxon>
        <taxon>Pseudomonadota</taxon>
        <taxon>Alphaproteobacteria</taxon>
        <taxon>Rhodobacterales</taxon>
        <taxon>Paracoccaceae</taxon>
        <taxon>Amaricoccus</taxon>
    </lineage>
</organism>